<dbReference type="PANTHER" id="PTHR12215:SF10">
    <property type="entry name" value="L-AMINOADIPATE-SEMIALDEHYDE DEHYDROGENASE-PHOSPHOPANTETHEINYL TRANSFERASE"/>
    <property type="match status" value="1"/>
</dbReference>
<protein>
    <submittedName>
        <fullName evidence="4">4'-phosphopantetheinyl transferase superfamily protein</fullName>
    </submittedName>
</protein>
<comment type="similarity">
    <text evidence="1">Belongs to the P-Pant transferase superfamily. Gsp/Sfp/HetI/AcpT family.</text>
</comment>
<gene>
    <name evidence="4" type="ORF">EDC34_101149</name>
</gene>
<evidence type="ECO:0000313" key="4">
    <source>
        <dbReference type="EMBL" id="TCT25823.1"/>
    </source>
</evidence>
<evidence type="ECO:0000256" key="2">
    <source>
        <dbReference type="ARBA" id="ARBA00022679"/>
    </source>
</evidence>
<dbReference type="Pfam" id="PF01648">
    <property type="entry name" value="ACPS"/>
    <property type="match status" value="1"/>
</dbReference>
<evidence type="ECO:0000313" key="5">
    <source>
        <dbReference type="Proteomes" id="UP000295414"/>
    </source>
</evidence>
<dbReference type="OrthoDB" id="9808281at2"/>
<dbReference type="PANTHER" id="PTHR12215">
    <property type="entry name" value="PHOSPHOPANTETHEINE TRANSFERASE"/>
    <property type="match status" value="1"/>
</dbReference>
<dbReference type="Proteomes" id="UP000295414">
    <property type="component" value="Unassembled WGS sequence"/>
</dbReference>
<dbReference type="SUPFAM" id="SSF56214">
    <property type="entry name" value="4'-phosphopantetheinyl transferase"/>
    <property type="match status" value="2"/>
</dbReference>
<organism evidence="4 5">
    <name type="scientific">Thermomonas haemolytica</name>
    <dbReference type="NCBI Taxonomy" id="141949"/>
    <lineage>
        <taxon>Bacteria</taxon>
        <taxon>Pseudomonadati</taxon>
        <taxon>Pseudomonadota</taxon>
        <taxon>Gammaproteobacteria</taxon>
        <taxon>Lysobacterales</taxon>
        <taxon>Lysobacteraceae</taxon>
        <taxon>Thermomonas</taxon>
    </lineage>
</organism>
<comment type="caution">
    <text evidence="4">The sequence shown here is derived from an EMBL/GenBank/DDBJ whole genome shotgun (WGS) entry which is preliminary data.</text>
</comment>
<proteinExistence type="inferred from homology"/>
<keyword evidence="5" id="KW-1185">Reference proteome</keyword>
<dbReference type="GO" id="GO:0008897">
    <property type="term" value="F:holo-[acyl-carrier-protein] synthase activity"/>
    <property type="evidence" value="ECO:0007669"/>
    <property type="project" value="InterPro"/>
</dbReference>
<dbReference type="GO" id="GO:0019878">
    <property type="term" value="P:lysine biosynthetic process via aminoadipic acid"/>
    <property type="evidence" value="ECO:0007669"/>
    <property type="project" value="TreeGrafter"/>
</dbReference>
<name>A0A4R3NEY8_9GAMM</name>
<sequence length="236" mass="24998">MPEARIGLLAVVDAAAEADAQGLGWLTDAEQRRLQAITAPARRASFLAGHWQARRQAGQWLGLAPDRIEWATDAQGRPRLCLAGEALPLHLSLSHSGDWLALVLAEVPVGIDLELPRRARDWEALARFAFAPEECRRVQAAPDEAARAAVFHRLWALKEAQAKRSGAGLGARAARTVCAHPAQAADAEAWSWSCGDGALALAAAPGVCWTLEGAGPGMGVAAGWRYAPAMAAPIQD</sequence>
<dbReference type="AlphaFoldDB" id="A0A4R3NEY8"/>
<dbReference type="RefSeq" id="WP_114958952.1">
    <property type="nucleotide sequence ID" value="NZ_MSZW01000005.1"/>
</dbReference>
<dbReference type="GO" id="GO:0000287">
    <property type="term" value="F:magnesium ion binding"/>
    <property type="evidence" value="ECO:0007669"/>
    <property type="project" value="InterPro"/>
</dbReference>
<dbReference type="Gene3D" id="3.90.470.20">
    <property type="entry name" value="4'-phosphopantetheinyl transferase domain"/>
    <property type="match status" value="1"/>
</dbReference>
<accession>A0A4R3NEY8</accession>
<evidence type="ECO:0000259" key="3">
    <source>
        <dbReference type="Pfam" id="PF01648"/>
    </source>
</evidence>
<reference evidence="4 5" key="1">
    <citation type="submission" date="2019-03" db="EMBL/GenBank/DDBJ databases">
        <title>Genomic Encyclopedia of Type Strains, Phase IV (KMG-IV): sequencing the most valuable type-strain genomes for metagenomic binning, comparative biology and taxonomic classification.</title>
        <authorList>
            <person name="Goeker M."/>
        </authorList>
    </citation>
    <scope>NUCLEOTIDE SEQUENCE [LARGE SCALE GENOMIC DNA]</scope>
    <source>
        <strain evidence="4 5">DSM 13605</strain>
    </source>
</reference>
<feature type="domain" description="4'-phosphopantetheinyl transferase" evidence="3">
    <location>
        <begin position="108"/>
        <end position="171"/>
    </location>
</feature>
<dbReference type="InterPro" id="IPR037143">
    <property type="entry name" value="4-PPantetheinyl_Trfase_dom_sf"/>
</dbReference>
<dbReference type="InterPro" id="IPR050559">
    <property type="entry name" value="P-Pant_transferase_sf"/>
</dbReference>
<dbReference type="InterPro" id="IPR008278">
    <property type="entry name" value="4-PPantetheinyl_Trfase_dom"/>
</dbReference>
<evidence type="ECO:0000256" key="1">
    <source>
        <dbReference type="ARBA" id="ARBA00010990"/>
    </source>
</evidence>
<keyword evidence="2 4" id="KW-0808">Transferase</keyword>
<dbReference type="EMBL" id="SMAP01000001">
    <property type="protein sequence ID" value="TCT25823.1"/>
    <property type="molecule type" value="Genomic_DNA"/>
</dbReference>
<dbReference type="GO" id="GO:0005829">
    <property type="term" value="C:cytosol"/>
    <property type="evidence" value="ECO:0007669"/>
    <property type="project" value="TreeGrafter"/>
</dbReference>